<keyword evidence="3 6" id="KW-0812">Transmembrane</keyword>
<accession>A0ABS5FCP7</accession>
<feature type="domain" description="Major facilitator superfamily (MFS) profile" evidence="7">
    <location>
        <begin position="2"/>
        <end position="381"/>
    </location>
</feature>
<evidence type="ECO:0000256" key="6">
    <source>
        <dbReference type="SAM" id="Phobius"/>
    </source>
</evidence>
<name>A0ABS5FCP7_9BRAD</name>
<sequence length="390" mass="39769">MSVLWLATAAFAIGTEAFVIAGLLPVIAADLQVSLASTGQLVTVYALTYAVGSPLLAVAFNNLDRRTLLALALSSFIAANFLAAAATTFLLLLISRMLMAVGAGLCMPTALAVSVAIASPERRGRAIALVTSGLTVATVVGVPFGTLVGNHLGWRATFVMVAGLGAVALLGLLFGLPRGLPRTTATLGERIAVARRGAILHALAITVLWAAGGFTVFAYLSVPLRVLGFGPTEISLALLIFGSAAAIGNLLGGALADRIGPIPTAALGLTGMVLALALQSVTLKFVPPELARPLFLGLIFWQGLAAWAFYTAQVASIVRIEPNVATIALSLNASALYLGIAIGGMAGAVVLSVMDPSDLGWTGGLSVVAALAALLVQGRQMWLKPLKIAG</sequence>
<evidence type="ECO:0000256" key="5">
    <source>
        <dbReference type="ARBA" id="ARBA00023136"/>
    </source>
</evidence>
<evidence type="ECO:0000313" key="9">
    <source>
        <dbReference type="Proteomes" id="UP001315278"/>
    </source>
</evidence>
<evidence type="ECO:0000256" key="3">
    <source>
        <dbReference type="ARBA" id="ARBA00022692"/>
    </source>
</evidence>
<keyword evidence="5 6" id="KW-0472">Membrane</keyword>
<evidence type="ECO:0000313" key="8">
    <source>
        <dbReference type="EMBL" id="MBR0794554.1"/>
    </source>
</evidence>
<dbReference type="Gene3D" id="1.20.1250.20">
    <property type="entry name" value="MFS general substrate transporter like domains"/>
    <property type="match status" value="1"/>
</dbReference>
<keyword evidence="4 6" id="KW-1133">Transmembrane helix</keyword>
<dbReference type="PANTHER" id="PTHR43124:SF10">
    <property type="entry name" value="PURINE EFFLUX PUMP PBUE"/>
    <property type="match status" value="1"/>
</dbReference>
<dbReference type="Pfam" id="PF07690">
    <property type="entry name" value="MFS_1"/>
    <property type="match status" value="1"/>
</dbReference>
<feature type="transmembrane region" description="Helical" evidence="6">
    <location>
        <begin position="262"/>
        <end position="282"/>
    </location>
</feature>
<evidence type="ECO:0000256" key="4">
    <source>
        <dbReference type="ARBA" id="ARBA00022989"/>
    </source>
</evidence>
<dbReference type="CDD" id="cd17324">
    <property type="entry name" value="MFS_NepI_like"/>
    <property type="match status" value="1"/>
</dbReference>
<feature type="transmembrane region" description="Helical" evidence="6">
    <location>
        <begin position="100"/>
        <end position="119"/>
    </location>
</feature>
<dbReference type="PROSITE" id="PS50850">
    <property type="entry name" value="MFS"/>
    <property type="match status" value="1"/>
</dbReference>
<feature type="transmembrane region" description="Helical" evidence="6">
    <location>
        <begin position="68"/>
        <end position="94"/>
    </location>
</feature>
<proteinExistence type="predicted"/>
<evidence type="ECO:0000256" key="2">
    <source>
        <dbReference type="ARBA" id="ARBA00022475"/>
    </source>
</evidence>
<dbReference type="InterPro" id="IPR020846">
    <property type="entry name" value="MFS_dom"/>
</dbReference>
<feature type="transmembrane region" description="Helical" evidence="6">
    <location>
        <begin position="126"/>
        <end position="148"/>
    </location>
</feature>
<comment type="subcellular location">
    <subcellularLocation>
        <location evidence="1">Cell membrane</location>
        <topology evidence="1">Multi-pass membrane protein</topology>
    </subcellularLocation>
</comment>
<feature type="transmembrane region" description="Helical" evidence="6">
    <location>
        <begin position="294"/>
        <end position="312"/>
    </location>
</feature>
<protein>
    <submittedName>
        <fullName evidence="8">MFS transporter</fullName>
    </submittedName>
</protein>
<dbReference type="EMBL" id="JAFCJH010000003">
    <property type="protein sequence ID" value="MBR0794554.1"/>
    <property type="molecule type" value="Genomic_DNA"/>
</dbReference>
<evidence type="ECO:0000259" key="7">
    <source>
        <dbReference type="PROSITE" id="PS50850"/>
    </source>
</evidence>
<comment type="caution">
    <text evidence="8">The sequence shown here is derived from an EMBL/GenBank/DDBJ whole genome shotgun (WGS) entry which is preliminary data.</text>
</comment>
<keyword evidence="2" id="KW-1003">Cell membrane</keyword>
<organism evidence="8 9">
    <name type="scientific">Bradyrhizobium jicamae</name>
    <dbReference type="NCBI Taxonomy" id="280332"/>
    <lineage>
        <taxon>Bacteria</taxon>
        <taxon>Pseudomonadati</taxon>
        <taxon>Pseudomonadota</taxon>
        <taxon>Alphaproteobacteria</taxon>
        <taxon>Hyphomicrobiales</taxon>
        <taxon>Nitrobacteraceae</taxon>
        <taxon>Bradyrhizobium</taxon>
    </lineage>
</organism>
<dbReference type="InterPro" id="IPR050189">
    <property type="entry name" value="MFS_Efflux_Transporters"/>
</dbReference>
<feature type="transmembrane region" description="Helical" evidence="6">
    <location>
        <begin position="154"/>
        <end position="176"/>
    </location>
</feature>
<dbReference type="RefSeq" id="WP_212491774.1">
    <property type="nucleotide sequence ID" value="NZ_JAFCJH010000003.1"/>
</dbReference>
<feature type="transmembrane region" description="Helical" evidence="6">
    <location>
        <begin position="234"/>
        <end position="255"/>
    </location>
</feature>
<feature type="transmembrane region" description="Helical" evidence="6">
    <location>
        <begin position="324"/>
        <end position="353"/>
    </location>
</feature>
<evidence type="ECO:0000256" key="1">
    <source>
        <dbReference type="ARBA" id="ARBA00004651"/>
    </source>
</evidence>
<dbReference type="InterPro" id="IPR011701">
    <property type="entry name" value="MFS"/>
</dbReference>
<gene>
    <name evidence="8" type="ORF">JQ615_04025</name>
</gene>
<reference evidence="9" key="1">
    <citation type="journal article" date="2021" name="ISME J.">
        <title>Evolutionary origin and ecological implication of a unique nif island in free-living Bradyrhizobium lineages.</title>
        <authorList>
            <person name="Tao J."/>
        </authorList>
    </citation>
    <scope>NUCLEOTIDE SEQUENCE [LARGE SCALE GENOMIC DNA]</scope>
    <source>
        <strain evidence="9">SZCCT0434</strain>
    </source>
</reference>
<dbReference type="Proteomes" id="UP001315278">
    <property type="component" value="Unassembled WGS sequence"/>
</dbReference>
<feature type="transmembrane region" description="Helical" evidence="6">
    <location>
        <begin position="359"/>
        <end position="376"/>
    </location>
</feature>
<feature type="transmembrane region" description="Helical" evidence="6">
    <location>
        <begin position="197"/>
        <end position="222"/>
    </location>
</feature>
<dbReference type="SUPFAM" id="SSF103473">
    <property type="entry name" value="MFS general substrate transporter"/>
    <property type="match status" value="1"/>
</dbReference>
<dbReference type="PANTHER" id="PTHR43124">
    <property type="entry name" value="PURINE EFFLUX PUMP PBUE"/>
    <property type="match status" value="1"/>
</dbReference>
<keyword evidence="9" id="KW-1185">Reference proteome</keyword>
<dbReference type="InterPro" id="IPR036259">
    <property type="entry name" value="MFS_trans_sf"/>
</dbReference>
<feature type="transmembrane region" description="Helical" evidence="6">
    <location>
        <begin position="41"/>
        <end position="61"/>
    </location>
</feature>